<dbReference type="InterPro" id="IPR012816">
    <property type="entry name" value="NADAR"/>
</dbReference>
<dbReference type="EMBL" id="JAGIZB010000040">
    <property type="protein sequence ID" value="MBP0447537.1"/>
    <property type="molecule type" value="Genomic_DNA"/>
</dbReference>
<sequence>MTAADFRTYRAEEVISFRKTGEEFGGLSNMAPGFPIRIAGVSLRTSEALYQACRFPHMPEVQRIIVSEISPMTAKMRSKPYRKDSREDWDDLRVPIMKWCLRVKLAQNWVKFGDLLLRTGDKPIVEDSRKDNFWGAIKDNHGEFHGRNVLGRLLMELREKLKNDPDTLKQVAPIKLREFTLLGEDIPLVTADLTKPAAQPISSKTGDTLQLWATR</sequence>
<name>A0ABS4AKI8_9PROT</name>
<dbReference type="Gene3D" id="1.10.357.40">
    <property type="entry name" value="YbiA-like"/>
    <property type="match status" value="1"/>
</dbReference>
<gene>
    <name evidence="4" type="ORF">J8J14_22510</name>
</gene>
<keyword evidence="5" id="KW-1185">Reference proteome</keyword>
<accession>A0ABS4AKI8</accession>
<dbReference type="SUPFAM" id="SSF143990">
    <property type="entry name" value="YbiA-like"/>
    <property type="match status" value="1"/>
</dbReference>
<dbReference type="Proteomes" id="UP000681594">
    <property type="component" value="Unassembled WGS sequence"/>
</dbReference>
<evidence type="ECO:0000313" key="5">
    <source>
        <dbReference type="Proteomes" id="UP000681594"/>
    </source>
</evidence>
<protein>
    <submittedName>
        <fullName evidence="4">NADAR family protein</fullName>
    </submittedName>
</protein>
<evidence type="ECO:0000313" key="4">
    <source>
        <dbReference type="EMBL" id="MBP0447537.1"/>
    </source>
</evidence>
<feature type="domain" description="NADAR" evidence="3">
    <location>
        <begin position="17"/>
        <end position="162"/>
    </location>
</feature>
<dbReference type="CDD" id="cd15457">
    <property type="entry name" value="NADAR"/>
    <property type="match status" value="1"/>
</dbReference>
<proteinExistence type="predicted"/>
<dbReference type="RefSeq" id="WP_209381805.1">
    <property type="nucleotide sequence ID" value="NZ_JAGIZB010000040.1"/>
</dbReference>
<reference evidence="4 5" key="1">
    <citation type="submission" date="2021-03" db="EMBL/GenBank/DDBJ databases">
        <authorList>
            <person name="So Y."/>
        </authorList>
    </citation>
    <scope>NUCLEOTIDE SEQUENCE [LARGE SCALE GENOMIC DNA]</scope>
    <source>
        <strain evidence="4 5">SSH11</strain>
    </source>
</reference>
<comment type="catalytic activity">
    <reaction evidence="1">
        <text>5-amino-6-(5-phospho-D-ribosylamino)uracil + H2O = 5,6-diaminouracil + D-ribose 5-phosphate</text>
        <dbReference type="Rhea" id="RHEA:55020"/>
        <dbReference type="ChEBI" id="CHEBI:15377"/>
        <dbReference type="ChEBI" id="CHEBI:46252"/>
        <dbReference type="ChEBI" id="CHEBI:58453"/>
        <dbReference type="ChEBI" id="CHEBI:78346"/>
    </reaction>
</comment>
<dbReference type="InterPro" id="IPR037238">
    <property type="entry name" value="YbiA-like_sf"/>
</dbReference>
<organism evidence="4 5">
    <name type="scientific">Pararoseomonas baculiformis</name>
    <dbReference type="NCBI Taxonomy" id="2820812"/>
    <lineage>
        <taxon>Bacteria</taxon>
        <taxon>Pseudomonadati</taxon>
        <taxon>Pseudomonadota</taxon>
        <taxon>Alphaproteobacteria</taxon>
        <taxon>Acetobacterales</taxon>
        <taxon>Acetobacteraceae</taxon>
        <taxon>Pararoseomonas</taxon>
    </lineage>
</organism>
<evidence type="ECO:0000259" key="3">
    <source>
        <dbReference type="Pfam" id="PF08719"/>
    </source>
</evidence>
<comment type="caution">
    <text evidence="4">The sequence shown here is derived from an EMBL/GenBank/DDBJ whole genome shotgun (WGS) entry which is preliminary data.</text>
</comment>
<dbReference type="Pfam" id="PF08719">
    <property type="entry name" value="NADAR"/>
    <property type="match status" value="1"/>
</dbReference>
<comment type="catalytic activity">
    <reaction evidence="2">
        <text>2,5-diamino-6-hydroxy-4-(5-phosphoribosylamino)-pyrimidine + H2O = 2,5,6-triamino-4-hydroxypyrimidine + D-ribose 5-phosphate</text>
        <dbReference type="Rhea" id="RHEA:23436"/>
        <dbReference type="ChEBI" id="CHEBI:15377"/>
        <dbReference type="ChEBI" id="CHEBI:58614"/>
        <dbReference type="ChEBI" id="CHEBI:78346"/>
        <dbReference type="ChEBI" id="CHEBI:137796"/>
    </reaction>
</comment>
<evidence type="ECO:0000256" key="2">
    <source>
        <dbReference type="ARBA" id="ARBA00000751"/>
    </source>
</evidence>
<evidence type="ECO:0000256" key="1">
    <source>
        <dbReference type="ARBA" id="ARBA00000022"/>
    </source>
</evidence>